<reference evidence="1" key="1">
    <citation type="submission" date="2014-11" db="EMBL/GenBank/DDBJ databases">
        <authorList>
            <person name="Amaro Gonzalez C."/>
        </authorList>
    </citation>
    <scope>NUCLEOTIDE SEQUENCE</scope>
</reference>
<proteinExistence type="predicted"/>
<dbReference type="AlphaFoldDB" id="A0A0E9WLP8"/>
<protein>
    <submittedName>
        <fullName evidence="1">Uncharacterized protein</fullName>
    </submittedName>
</protein>
<evidence type="ECO:0000313" key="1">
    <source>
        <dbReference type="EMBL" id="JAH91314.1"/>
    </source>
</evidence>
<reference evidence="1" key="2">
    <citation type="journal article" date="2015" name="Fish Shellfish Immunol.">
        <title>Early steps in the European eel (Anguilla anguilla)-Vibrio vulnificus interaction in the gills: Role of the RtxA13 toxin.</title>
        <authorList>
            <person name="Callol A."/>
            <person name="Pajuelo D."/>
            <person name="Ebbesson L."/>
            <person name="Teles M."/>
            <person name="MacKenzie S."/>
            <person name="Amaro C."/>
        </authorList>
    </citation>
    <scope>NUCLEOTIDE SEQUENCE</scope>
</reference>
<sequence>MYLVTLNTRPGTKLLLHCWWREHHCVLKIKTGVKTVLPLCLFLGKPQHVLNHSMPKRTNSVAVWLQSTP</sequence>
<name>A0A0E9WLP8_ANGAN</name>
<accession>A0A0E9WLP8</accession>
<dbReference type="EMBL" id="GBXM01017263">
    <property type="protein sequence ID" value="JAH91314.1"/>
    <property type="molecule type" value="Transcribed_RNA"/>
</dbReference>
<organism evidence="1">
    <name type="scientific">Anguilla anguilla</name>
    <name type="common">European freshwater eel</name>
    <name type="synonym">Muraena anguilla</name>
    <dbReference type="NCBI Taxonomy" id="7936"/>
    <lineage>
        <taxon>Eukaryota</taxon>
        <taxon>Metazoa</taxon>
        <taxon>Chordata</taxon>
        <taxon>Craniata</taxon>
        <taxon>Vertebrata</taxon>
        <taxon>Euteleostomi</taxon>
        <taxon>Actinopterygii</taxon>
        <taxon>Neopterygii</taxon>
        <taxon>Teleostei</taxon>
        <taxon>Anguilliformes</taxon>
        <taxon>Anguillidae</taxon>
        <taxon>Anguilla</taxon>
    </lineage>
</organism>